<dbReference type="Pfam" id="PF00651">
    <property type="entry name" value="BTB"/>
    <property type="match status" value="2"/>
</dbReference>
<dbReference type="SUPFAM" id="SSF52540">
    <property type="entry name" value="P-loop containing nucleoside triphosphate hydrolases"/>
    <property type="match status" value="1"/>
</dbReference>
<dbReference type="SMART" id="SM00174">
    <property type="entry name" value="RHO"/>
    <property type="match status" value="1"/>
</dbReference>
<feature type="domain" description="BTB" evidence="2">
    <location>
        <begin position="191"/>
        <end position="359"/>
    </location>
</feature>
<dbReference type="InterPro" id="IPR011333">
    <property type="entry name" value="SKP1/BTB/POZ_sf"/>
</dbReference>
<organism evidence="3">
    <name type="scientific">Petromyzon marinus</name>
    <name type="common">Sea lamprey</name>
    <dbReference type="NCBI Taxonomy" id="7757"/>
    <lineage>
        <taxon>Eukaryota</taxon>
        <taxon>Metazoa</taxon>
        <taxon>Chordata</taxon>
        <taxon>Craniata</taxon>
        <taxon>Vertebrata</taxon>
        <taxon>Cyclostomata</taxon>
        <taxon>Hyperoartia</taxon>
        <taxon>Petromyzontiformes</taxon>
        <taxon>Petromyzontidae</taxon>
        <taxon>Petromyzon</taxon>
    </lineage>
</organism>
<dbReference type="AlphaFoldDB" id="S4R4S5"/>
<feature type="domain" description="BTB" evidence="2">
    <location>
        <begin position="417"/>
        <end position="484"/>
    </location>
</feature>
<dbReference type="PANTHER" id="PTHR24413">
    <property type="entry name" value="SPECKLE-TYPE POZ PROTEIN"/>
    <property type="match status" value="1"/>
</dbReference>
<dbReference type="GeneTree" id="ENSGT00940000159995"/>
<reference evidence="3" key="1">
    <citation type="submission" date="2025-08" db="UniProtKB">
        <authorList>
            <consortium name="Ensembl"/>
        </authorList>
    </citation>
    <scope>IDENTIFICATION</scope>
</reference>
<dbReference type="Gene3D" id="3.30.710.10">
    <property type="entry name" value="Potassium Channel Kv1.1, Chain A"/>
    <property type="match status" value="2"/>
</dbReference>
<sequence length="572" mass="63403">TFGDHHKVRRFAYSRSDVVVLCFSIANPNSLRHVKSMWYHEIKHFCPRAPVILVGCQLDLRYADLDAVNRARRPLAKPIKTGDIQPPEKGREVAKELGIPYYETSVVAQFGVKDVFDNAIRAALIARRHLQFWKSHLKKVQRPLLQAPCLPPKPPPPLVCVPEAPGCYCPADGPSYADAGPAGLLASPLCADVVFALGGAEKIYAHKVYLATSSPKFCDLFTMDWDQMDEPASSGDPIGGEGVAWDVAGCDPRRLEIGGTQRKKELVKRAISLDIDEDVTQDGPQAVRRRASCDLAGGRSLAEWGRGFLSVHVQLMDDPQHVVPARPMTVVTLDPLLVQPGPFLAVLRYLYTGRLDVPESGGLGIATIAELLEVFDLRMMVANLLNDEGFMNQEITKAFHLRRSNRVKECLAKGTFSDVAFRSDDGEVSAHRPLLICSCDWMAAMFGGAFVESFSPMVVFPGTSRACMKVVLEFLYTNQISPPADLNPMELIALANRLCLPRLISLTEQHAVQRLTENLQRGVDIDEEAICYLEQAQFHNAKQLAAWCQHHICTNYNSVCRKFPKEMRAMAA</sequence>
<dbReference type="FunFam" id="3.30.710.10:FF:000014">
    <property type="entry name" value="Rho-related BTB domain-containing protein 2 isoform 1"/>
    <property type="match status" value="1"/>
</dbReference>
<dbReference type="STRING" id="7757.ENSPMAP00000000204"/>
<dbReference type="Ensembl" id="ENSPMAT00000000204.1">
    <property type="protein sequence ID" value="ENSPMAP00000000204.1"/>
    <property type="gene ID" value="ENSPMAG00000000182.1"/>
</dbReference>
<dbReference type="SUPFAM" id="SSF54695">
    <property type="entry name" value="POZ domain"/>
    <property type="match status" value="2"/>
</dbReference>
<keyword evidence="1" id="KW-0547">Nucleotide-binding</keyword>
<dbReference type="InterPro" id="IPR001806">
    <property type="entry name" value="Small_GTPase"/>
</dbReference>
<dbReference type="GO" id="GO:0005525">
    <property type="term" value="F:GTP binding"/>
    <property type="evidence" value="ECO:0007669"/>
    <property type="project" value="InterPro"/>
</dbReference>
<evidence type="ECO:0000259" key="2">
    <source>
        <dbReference type="PROSITE" id="PS50097"/>
    </source>
</evidence>
<dbReference type="Pfam" id="PF00071">
    <property type="entry name" value="Ras"/>
    <property type="match status" value="1"/>
</dbReference>
<accession>S4R4S5</accession>
<dbReference type="HOGENOM" id="CLU_015517_0_0_1"/>
<dbReference type="PROSITE" id="PS50097">
    <property type="entry name" value="BTB"/>
    <property type="match status" value="2"/>
</dbReference>
<dbReference type="OMA" id="ERRRHEM"/>
<dbReference type="Gene3D" id="3.40.50.300">
    <property type="entry name" value="P-loop containing nucleotide triphosphate hydrolases"/>
    <property type="match status" value="1"/>
</dbReference>
<dbReference type="FunFam" id="3.40.50.300:FF:003145">
    <property type="entry name" value="rho-related BTB domain-containing protein 1 isoform X2"/>
    <property type="match status" value="1"/>
</dbReference>
<dbReference type="PROSITE" id="PS51419">
    <property type="entry name" value="RAB"/>
    <property type="match status" value="1"/>
</dbReference>
<protein>
    <submittedName>
        <fullName evidence="3">Rho related BTB domain containing 1</fullName>
    </submittedName>
</protein>
<dbReference type="SMART" id="SM00225">
    <property type="entry name" value="BTB"/>
    <property type="match status" value="2"/>
</dbReference>
<dbReference type="InterPro" id="IPR000210">
    <property type="entry name" value="BTB/POZ_dom"/>
</dbReference>
<name>S4R4S5_PETMA</name>
<evidence type="ECO:0000256" key="1">
    <source>
        <dbReference type="ARBA" id="ARBA00022741"/>
    </source>
</evidence>
<evidence type="ECO:0000313" key="3">
    <source>
        <dbReference type="Ensembl" id="ENSPMAP00000000204.1"/>
    </source>
</evidence>
<dbReference type="PROSITE" id="PS51420">
    <property type="entry name" value="RHO"/>
    <property type="match status" value="1"/>
</dbReference>
<dbReference type="InterPro" id="IPR027417">
    <property type="entry name" value="P-loop_NTPase"/>
</dbReference>
<dbReference type="SMART" id="SM00175">
    <property type="entry name" value="RAB"/>
    <property type="match status" value="1"/>
</dbReference>
<proteinExistence type="predicted"/>
<dbReference type="GO" id="GO:0003924">
    <property type="term" value="F:GTPase activity"/>
    <property type="evidence" value="ECO:0007669"/>
    <property type="project" value="InterPro"/>
</dbReference>
<reference evidence="3" key="2">
    <citation type="submission" date="2025-09" db="UniProtKB">
        <authorList>
            <consortium name="Ensembl"/>
        </authorList>
    </citation>
    <scope>IDENTIFICATION</scope>
</reference>
<dbReference type="PROSITE" id="PS51421">
    <property type="entry name" value="RAS"/>
    <property type="match status" value="1"/>
</dbReference>